<evidence type="ECO:0000256" key="4">
    <source>
        <dbReference type="ARBA" id="ARBA00022989"/>
    </source>
</evidence>
<dbReference type="RefSeq" id="WP_218147451.1">
    <property type="nucleotide sequence ID" value="NZ_FOQE01000013.1"/>
</dbReference>
<comment type="subcellular location">
    <subcellularLocation>
        <location evidence="1">Cell membrane</location>
        <topology evidence="1">Multi-pass membrane protein</topology>
    </subcellularLocation>
</comment>
<keyword evidence="3 7" id="KW-0812">Transmembrane</keyword>
<organism evidence="9 10">
    <name type="scientific">Pisciglobus halotolerans</name>
    <dbReference type="NCBI Taxonomy" id="745365"/>
    <lineage>
        <taxon>Bacteria</taxon>
        <taxon>Bacillati</taxon>
        <taxon>Bacillota</taxon>
        <taxon>Bacilli</taxon>
        <taxon>Lactobacillales</taxon>
        <taxon>Carnobacteriaceae</taxon>
    </lineage>
</organism>
<keyword evidence="5 7" id="KW-0472">Membrane</keyword>
<evidence type="ECO:0000256" key="1">
    <source>
        <dbReference type="ARBA" id="ARBA00004651"/>
    </source>
</evidence>
<dbReference type="EMBL" id="FOQE01000013">
    <property type="protein sequence ID" value="SFH69461.1"/>
    <property type="molecule type" value="Genomic_DNA"/>
</dbReference>
<evidence type="ECO:0000313" key="9">
    <source>
        <dbReference type="EMBL" id="SFH69461.1"/>
    </source>
</evidence>
<accession>A0A1I3C639</accession>
<keyword evidence="4 7" id="KW-1133">Transmembrane helix</keyword>
<proteinExistence type="predicted"/>
<feature type="transmembrane region" description="Helical" evidence="7">
    <location>
        <begin position="650"/>
        <end position="668"/>
    </location>
</feature>
<feature type="coiled-coil region" evidence="6">
    <location>
        <begin position="259"/>
        <end position="378"/>
    </location>
</feature>
<dbReference type="GO" id="GO:0005886">
    <property type="term" value="C:plasma membrane"/>
    <property type="evidence" value="ECO:0007669"/>
    <property type="project" value="UniProtKB-SubCell"/>
</dbReference>
<dbReference type="InterPro" id="IPR003838">
    <property type="entry name" value="ABC3_permease_C"/>
</dbReference>
<feature type="domain" description="ABC3 transporter permease C-terminal" evidence="8">
    <location>
        <begin position="650"/>
        <end position="770"/>
    </location>
</feature>
<feature type="transmembrane region" description="Helical" evidence="7">
    <location>
        <begin position="1143"/>
        <end position="1163"/>
    </location>
</feature>
<dbReference type="Proteomes" id="UP000198668">
    <property type="component" value="Unassembled WGS sequence"/>
</dbReference>
<feature type="coiled-coil region" evidence="6">
    <location>
        <begin position="509"/>
        <end position="614"/>
    </location>
</feature>
<name>A0A1I3C639_9LACT</name>
<feature type="transmembrane region" description="Helical" evidence="7">
    <location>
        <begin position="739"/>
        <end position="767"/>
    </location>
</feature>
<evidence type="ECO:0000256" key="7">
    <source>
        <dbReference type="SAM" id="Phobius"/>
    </source>
</evidence>
<evidence type="ECO:0000256" key="6">
    <source>
        <dbReference type="SAM" id="Coils"/>
    </source>
</evidence>
<keyword evidence="2" id="KW-1003">Cell membrane</keyword>
<evidence type="ECO:0000256" key="5">
    <source>
        <dbReference type="ARBA" id="ARBA00023136"/>
    </source>
</evidence>
<evidence type="ECO:0000256" key="2">
    <source>
        <dbReference type="ARBA" id="ARBA00022475"/>
    </source>
</evidence>
<dbReference type="AlphaFoldDB" id="A0A1I3C639"/>
<feature type="transmembrane region" description="Helical" evidence="7">
    <location>
        <begin position="695"/>
        <end position="719"/>
    </location>
</feature>
<feature type="transmembrane region" description="Helical" evidence="7">
    <location>
        <begin position="816"/>
        <end position="836"/>
    </location>
</feature>
<dbReference type="PANTHER" id="PTHR30287:SF1">
    <property type="entry name" value="INNER MEMBRANE PROTEIN"/>
    <property type="match status" value="1"/>
</dbReference>
<keyword evidence="10" id="KW-1185">Reference proteome</keyword>
<keyword evidence="6" id="KW-0175">Coiled coil</keyword>
<protein>
    <submittedName>
        <fullName evidence="9">Putative ABC transport system permease protein</fullName>
    </submittedName>
</protein>
<dbReference type="InterPro" id="IPR038766">
    <property type="entry name" value="Membrane_comp_ABC_pdt"/>
</dbReference>
<feature type="domain" description="ABC3 transporter permease C-terminal" evidence="8">
    <location>
        <begin position="1051"/>
        <end position="1169"/>
    </location>
</feature>
<evidence type="ECO:0000256" key="3">
    <source>
        <dbReference type="ARBA" id="ARBA00022692"/>
    </source>
</evidence>
<evidence type="ECO:0000259" key="8">
    <source>
        <dbReference type="Pfam" id="PF02687"/>
    </source>
</evidence>
<reference evidence="9 10" key="1">
    <citation type="submission" date="2016-10" db="EMBL/GenBank/DDBJ databases">
        <authorList>
            <person name="de Groot N.N."/>
        </authorList>
    </citation>
    <scope>NUCLEOTIDE SEQUENCE [LARGE SCALE GENOMIC DNA]</scope>
    <source>
        <strain evidence="9 10">DSM 27630</strain>
    </source>
</reference>
<gene>
    <name evidence="9" type="ORF">SAMN04489868_11320</name>
</gene>
<feature type="transmembrane region" description="Helical" evidence="7">
    <location>
        <begin position="1102"/>
        <end position="1123"/>
    </location>
</feature>
<dbReference type="Pfam" id="PF02687">
    <property type="entry name" value="FtsX"/>
    <property type="match status" value="2"/>
</dbReference>
<feature type="transmembrane region" description="Helical" evidence="7">
    <location>
        <begin position="21"/>
        <end position="38"/>
    </location>
</feature>
<feature type="transmembrane region" description="Helical" evidence="7">
    <location>
        <begin position="1048"/>
        <end position="1068"/>
    </location>
</feature>
<sequence length="1178" mass="130812">MKKKALWKDIVKEIGQSKARFLSIFSIILLGVAFYAGITATSPDMVDTADHYYKDQQLMDIKVQSTMGLTEDDLDILADLEDAAVETRYTQDVVLAQSSLVTKLMSIPLNEKNPLNQPYLVSGRLPEHSGEITLDSKNDYQEAYKIGDTIEIETSEEEEGTSNLKKTSFKVVGFTASPEYIETISRGNTTVGNGTLDGFAFIPETDFDMDVYTEADLRFSNVTQQTAYSPEYEKAIEAKTDKIEKALEKRPEERKKDIQDEIQKEIDKGKEEIASAKKALEDGEQELADAKEELDNGWAAYQENKAQMDQKIADAQATLDQKRQELKEAETTLANKKADLKQAQAELDEKKAQFEQKKEEGKAQLNNSKNYLEQAQAAIIYPKDQVAQETQQSLSSTAEQIDPELAGVLTGYFAGKVPASAAKQALDGFEASLAELPEEQKESAQVFLQSAREAVQSPGEQIAADQQQTLIQQGKQIDKSLGDAFAGYFAGEVPPVNMAAALDQTAAGLSSGEGQLSEAEAQLKAGQQQIDDGRAQIKKAENQLAAGKEQIATGQQELDEQKASGEAELAKAKAKLEDGQADYEAGLEEFKEKQAEGEEKIADGEADIAEAEKQLKDVPLPEYFVLDRTDNPGYAEYNDNAERIAAISKIFPIFFFLIAALVSLTTMTRMVDEQRTQMGTLKALGYSNWDIAKKFVVYSMLASLLGASIGLAIGFYLFPTVIFNAYGAMYHLPEVRISYPIPAILISYLVAFLCTGVAAFAAVRVSLKSNAATLMRPKAPKIGKRIFLERLTPIWERMSFTQKVTARNLFRYKQRMLMTISGVAGCTALILTGLGLSDSIEDVASLQYGKLHQYQAIVALDDSASENSEEKYQQLIEETTEVSDALMVDQENDTVNQKGVNQQEVNLFIPQDPERINQFILLNDRETGKQFKLDDTGAIITEKLAKLYDLKEGDTLEITNNDQENFTVKVNNIAENYLGHDVYLSPTYYEKVTNEKPDYTMQLLKYSESEEWEKTFGTALTDQKSVAGVSFVSTFSDSFQSTLDSLDIVTIILVVSAALLAFVVLYNLTNINVSERVRELSTIKVLGFYDNEVTMYIYRENLLLTFMGIIVGLLLGFILHGFVLQTVEIDQMMFSPIISISSYIYAAILTTIFSTIVMIAMHIKLKHINMLEALKTID</sequence>
<evidence type="ECO:0000313" key="10">
    <source>
        <dbReference type="Proteomes" id="UP000198668"/>
    </source>
</evidence>
<dbReference type="PANTHER" id="PTHR30287">
    <property type="entry name" value="MEMBRANE COMPONENT OF PREDICTED ABC SUPERFAMILY METABOLITE UPTAKE TRANSPORTER"/>
    <property type="match status" value="1"/>
</dbReference>